<evidence type="ECO:0000259" key="1">
    <source>
        <dbReference type="Pfam" id="PF07905"/>
    </source>
</evidence>
<comment type="caution">
    <text evidence="3">The sequence shown here is derived from an EMBL/GenBank/DDBJ whole genome shotgun (WGS) entry which is preliminary data.</text>
</comment>
<gene>
    <name evidence="3" type="ORF">FS935_11290</name>
</gene>
<dbReference type="InterPro" id="IPR042070">
    <property type="entry name" value="PucR_C-HTH_sf"/>
</dbReference>
<dbReference type="PANTHER" id="PTHR33744">
    <property type="entry name" value="CARBOHYDRATE DIACID REGULATOR"/>
    <property type="match status" value="1"/>
</dbReference>
<proteinExistence type="predicted"/>
<reference evidence="3 4" key="1">
    <citation type="journal article" date="2005" name="Int. J. Syst. Evol. Microbiol.">
        <title>Bacillus litoralis sp. nov., isolated from a tidal flat of the Yellow Sea in Korea.</title>
        <authorList>
            <person name="Yoon J.H."/>
            <person name="Oh T.K."/>
        </authorList>
    </citation>
    <scope>NUCLEOTIDE SEQUENCE [LARGE SCALE GENOMIC DNA]</scope>
    <source>
        <strain evidence="3 4">SW-211</strain>
    </source>
</reference>
<dbReference type="Pfam" id="PF07905">
    <property type="entry name" value="PucR"/>
    <property type="match status" value="1"/>
</dbReference>
<protein>
    <submittedName>
        <fullName evidence="3">PucR family transcriptional regulator</fullName>
    </submittedName>
</protein>
<dbReference type="RefSeq" id="WP_146948603.1">
    <property type="nucleotide sequence ID" value="NZ_VOQF01000006.1"/>
</dbReference>
<dbReference type="InterPro" id="IPR025736">
    <property type="entry name" value="PucR_C-HTH_dom"/>
</dbReference>
<dbReference type="Gene3D" id="1.10.10.2840">
    <property type="entry name" value="PucR C-terminal helix-turn-helix domain"/>
    <property type="match status" value="1"/>
</dbReference>
<evidence type="ECO:0000313" key="4">
    <source>
        <dbReference type="Proteomes" id="UP000321363"/>
    </source>
</evidence>
<evidence type="ECO:0000259" key="2">
    <source>
        <dbReference type="Pfam" id="PF13556"/>
    </source>
</evidence>
<accession>A0A5C6W0K7</accession>
<name>A0A5C6W0K7_9BACI</name>
<feature type="domain" description="Purine catabolism PurC-like" evidence="1">
    <location>
        <begin position="9"/>
        <end position="128"/>
    </location>
</feature>
<feature type="domain" description="PucR C-terminal helix-turn-helix" evidence="2">
    <location>
        <begin position="461"/>
        <end position="518"/>
    </location>
</feature>
<sequence length="537" mass="62942">MKSYITVGEIMSRKHFDQTKVIAGESGLTRQLKWIHIIESPQVNSLLKGNELVLSTGIGWKDNPKDLLYFVQQLIGCNAAGLCIEINTHITNIPQDVIALANTHQFPIIIFLKEVLFVEITQDIHSLIINKQYQLLTDLEQFSQKLNKMMLEVDQHEQFLTLIQSYLDVQVITKFNCGKVECFPNLSAQQRQRLLNEAPNSKLFISKLSKNVQILGDRYAELIIISKSRNLNEFDALILDRTATILGQFWLRDLYVSEKKMDKEHEWLTSWLNAEIKSDVLFNHLSPLHIPSSFSGGIVWVCYVKELLERSPNKEFTYFKLITRTVFEQFGFHLFYVESEKNLIIISLDKRKNDNWKERMTKALHSIHHHDSHSRKSYFDISIGAGQYVKNIMKINKSYQAALNTLKLQEYVNKENRSYFYEDLHMYRMLTLLKEQGNLEETVYEYLEPVMEYDKSYNGELLTTLKTYLACNGSKQETSRKLFIVRQTLYHRIEKLETILGGDFMQSGKRLELEFMLVAYDYLTKYKKEIYLKTQTH</sequence>
<dbReference type="OrthoDB" id="143422at2"/>
<dbReference type="InterPro" id="IPR012914">
    <property type="entry name" value="PucR_dom"/>
</dbReference>
<evidence type="ECO:0000313" key="3">
    <source>
        <dbReference type="EMBL" id="TXC90499.1"/>
    </source>
</evidence>
<organism evidence="3 4">
    <name type="scientific">Metabacillus litoralis</name>
    <dbReference type="NCBI Taxonomy" id="152268"/>
    <lineage>
        <taxon>Bacteria</taxon>
        <taxon>Bacillati</taxon>
        <taxon>Bacillota</taxon>
        <taxon>Bacilli</taxon>
        <taxon>Bacillales</taxon>
        <taxon>Bacillaceae</taxon>
        <taxon>Metabacillus</taxon>
    </lineage>
</organism>
<keyword evidence="4" id="KW-1185">Reference proteome</keyword>
<dbReference type="Proteomes" id="UP000321363">
    <property type="component" value="Unassembled WGS sequence"/>
</dbReference>
<dbReference type="AlphaFoldDB" id="A0A5C6W0K7"/>
<dbReference type="InterPro" id="IPR051448">
    <property type="entry name" value="CdaR-like_regulators"/>
</dbReference>
<dbReference type="Pfam" id="PF13556">
    <property type="entry name" value="HTH_30"/>
    <property type="match status" value="1"/>
</dbReference>
<dbReference type="EMBL" id="VOQF01000006">
    <property type="protein sequence ID" value="TXC90499.1"/>
    <property type="molecule type" value="Genomic_DNA"/>
</dbReference>